<dbReference type="PROSITE" id="PS50977">
    <property type="entry name" value="HTH_TETR_2"/>
    <property type="match status" value="1"/>
</dbReference>
<comment type="caution">
    <text evidence="4">The sequence shown here is derived from an EMBL/GenBank/DDBJ whole genome shotgun (WGS) entry which is preliminary data.</text>
</comment>
<dbReference type="InterPro" id="IPR036271">
    <property type="entry name" value="Tet_transcr_reg_TetR-rel_C_sf"/>
</dbReference>
<evidence type="ECO:0000313" key="5">
    <source>
        <dbReference type="Proteomes" id="UP000591272"/>
    </source>
</evidence>
<evidence type="ECO:0000256" key="1">
    <source>
        <dbReference type="ARBA" id="ARBA00023125"/>
    </source>
</evidence>
<dbReference type="PANTHER" id="PTHR30055:SF219">
    <property type="entry name" value="TRANSCRIPTIONAL REGULATORY PROTEIN"/>
    <property type="match status" value="1"/>
</dbReference>
<sequence>MSDMSRPDEESVEERLLAVAGRLLSELGYDAVTNEMIAEAAGVDLPTLVDRYGGKRGVFMTVLKRVHRRRIERLRAVEAVYTPDLDGLWRLLDEYLDLCLDTPELGAFWMQRWLSDASDIPQLDAMFGGPELGRVIAMVRGAVADDLDAGMVMRTLTWTILAFSQKGIVDTDGVRQEPRDPETRQRFRAHLHQLARHLVA</sequence>
<evidence type="ECO:0000313" key="4">
    <source>
        <dbReference type="EMBL" id="NYE16093.1"/>
    </source>
</evidence>
<dbReference type="Pfam" id="PF00440">
    <property type="entry name" value="TetR_N"/>
    <property type="match status" value="1"/>
</dbReference>
<dbReference type="Proteomes" id="UP000591272">
    <property type="component" value="Unassembled WGS sequence"/>
</dbReference>
<feature type="domain" description="HTH tetR-type" evidence="3">
    <location>
        <begin position="10"/>
        <end position="70"/>
    </location>
</feature>
<protein>
    <submittedName>
        <fullName evidence="4">AcrR family transcriptional regulator</fullName>
    </submittedName>
</protein>
<reference evidence="4 5" key="1">
    <citation type="submission" date="2020-07" db="EMBL/GenBank/DDBJ databases">
        <title>Sequencing the genomes of 1000 actinobacteria strains.</title>
        <authorList>
            <person name="Klenk H.-P."/>
        </authorList>
    </citation>
    <scope>NUCLEOTIDE SEQUENCE [LARGE SCALE GENOMIC DNA]</scope>
    <source>
        <strain evidence="4 5">DSM 43461</strain>
    </source>
</reference>
<dbReference type="InterPro" id="IPR050109">
    <property type="entry name" value="HTH-type_TetR-like_transc_reg"/>
</dbReference>
<keyword evidence="1 2" id="KW-0238">DNA-binding</keyword>
<name>A0A7Y9GGI6_9ACTN</name>
<dbReference type="SUPFAM" id="SSF46689">
    <property type="entry name" value="Homeodomain-like"/>
    <property type="match status" value="1"/>
</dbReference>
<dbReference type="GO" id="GO:0000976">
    <property type="term" value="F:transcription cis-regulatory region binding"/>
    <property type="evidence" value="ECO:0007669"/>
    <property type="project" value="TreeGrafter"/>
</dbReference>
<evidence type="ECO:0000259" key="3">
    <source>
        <dbReference type="PROSITE" id="PS50977"/>
    </source>
</evidence>
<dbReference type="GO" id="GO:0003700">
    <property type="term" value="F:DNA-binding transcription factor activity"/>
    <property type="evidence" value="ECO:0007669"/>
    <property type="project" value="TreeGrafter"/>
</dbReference>
<dbReference type="InterPro" id="IPR009057">
    <property type="entry name" value="Homeodomain-like_sf"/>
</dbReference>
<accession>A0A7Y9GGI6</accession>
<keyword evidence="5" id="KW-1185">Reference proteome</keyword>
<dbReference type="SUPFAM" id="SSF48498">
    <property type="entry name" value="Tetracyclin repressor-like, C-terminal domain"/>
    <property type="match status" value="1"/>
</dbReference>
<feature type="DNA-binding region" description="H-T-H motif" evidence="2">
    <location>
        <begin position="33"/>
        <end position="52"/>
    </location>
</feature>
<dbReference type="InterPro" id="IPR001647">
    <property type="entry name" value="HTH_TetR"/>
</dbReference>
<dbReference type="AlphaFoldDB" id="A0A7Y9GGI6"/>
<dbReference type="PANTHER" id="PTHR30055">
    <property type="entry name" value="HTH-TYPE TRANSCRIPTIONAL REGULATOR RUTR"/>
    <property type="match status" value="1"/>
</dbReference>
<evidence type="ECO:0000256" key="2">
    <source>
        <dbReference type="PROSITE-ProRule" id="PRU00335"/>
    </source>
</evidence>
<dbReference type="EMBL" id="JACCBT010000001">
    <property type="protein sequence ID" value="NYE16093.1"/>
    <property type="molecule type" value="Genomic_DNA"/>
</dbReference>
<gene>
    <name evidence="4" type="ORF">BJ999_006389</name>
</gene>
<dbReference type="Gene3D" id="1.10.357.10">
    <property type="entry name" value="Tetracycline Repressor, domain 2"/>
    <property type="match status" value="1"/>
</dbReference>
<proteinExistence type="predicted"/>
<organism evidence="4 5">
    <name type="scientific">Actinomadura citrea</name>
    <dbReference type="NCBI Taxonomy" id="46158"/>
    <lineage>
        <taxon>Bacteria</taxon>
        <taxon>Bacillati</taxon>
        <taxon>Actinomycetota</taxon>
        <taxon>Actinomycetes</taxon>
        <taxon>Streptosporangiales</taxon>
        <taxon>Thermomonosporaceae</taxon>
        <taxon>Actinomadura</taxon>
    </lineage>
</organism>